<reference evidence="1 2" key="1">
    <citation type="submission" date="2017-11" db="EMBL/GenBank/DDBJ databases">
        <authorList>
            <person name="Kracher B."/>
        </authorList>
    </citation>
    <scope>NUCLEOTIDE SEQUENCE [LARGE SCALE GENOMIC DNA]</scope>
    <source>
        <strain evidence="1 2">RACE1</strain>
    </source>
</reference>
<protein>
    <submittedName>
        <fullName evidence="1">Uncharacterized protein</fullName>
    </submittedName>
</protein>
<sequence>MDNAEEQRLCIVCTPTAFFKKELLLNLMSIRKYLTIYNCFFVGQPNLENDSGTNIITLDFPYF</sequence>
<organism evidence="1 2">
    <name type="scientific">Blumeria hordei</name>
    <name type="common">Barley powdery mildew</name>
    <name type="synonym">Blumeria graminis f. sp. hordei</name>
    <dbReference type="NCBI Taxonomy" id="2867405"/>
    <lineage>
        <taxon>Eukaryota</taxon>
        <taxon>Fungi</taxon>
        <taxon>Dikarya</taxon>
        <taxon>Ascomycota</taxon>
        <taxon>Pezizomycotina</taxon>
        <taxon>Leotiomycetes</taxon>
        <taxon>Erysiphales</taxon>
        <taxon>Erysiphaceae</taxon>
        <taxon>Blumeria</taxon>
    </lineage>
</organism>
<name>A0A383UUF4_BLUHO</name>
<dbReference type="EMBL" id="UNSH01000049">
    <property type="protein sequence ID" value="SZF03298.1"/>
    <property type="molecule type" value="Genomic_DNA"/>
</dbReference>
<dbReference type="VEuPathDB" id="FungiDB:BLGHR1_14090"/>
<dbReference type="Proteomes" id="UP000275772">
    <property type="component" value="Unassembled WGS sequence"/>
</dbReference>
<dbReference type="AlphaFoldDB" id="A0A383UUF4"/>
<proteinExistence type="predicted"/>
<gene>
    <name evidence="1" type="ORF">BLGHR1_14090</name>
</gene>
<accession>A0A383UUF4</accession>
<evidence type="ECO:0000313" key="1">
    <source>
        <dbReference type="EMBL" id="SZF03298.1"/>
    </source>
</evidence>
<evidence type="ECO:0000313" key="2">
    <source>
        <dbReference type="Proteomes" id="UP000275772"/>
    </source>
</evidence>